<dbReference type="Proteomes" id="UP001205560">
    <property type="component" value="Unassembled WGS sequence"/>
</dbReference>
<dbReference type="EC" id="3.1.3.48" evidence="2"/>
<dbReference type="InterPro" id="IPR023485">
    <property type="entry name" value="Ptyr_pPase"/>
</dbReference>
<proteinExistence type="inferred from homology"/>
<protein>
    <recommendedName>
        <fullName evidence="2">protein-tyrosine-phosphatase</fullName>
        <ecNumber evidence="2">3.1.3.48</ecNumber>
    </recommendedName>
</protein>
<dbReference type="InterPro" id="IPR050438">
    <property type="entry name" value="LMW_PTPase"/>
</dbReference>
<dbReference type="PANTHER" id="PTHR11717">
    <property type="entry name" value="LOW MOLECULAR WEIGHT PROTEIN TYROSINE PHOSPHATASE"/>
    <property type="match status" value="1"/>
</dbReference>
<comment type="similarity">
    <text evidence="1">Belongs to the low molecular weight phosphotyrosine protein phosphatase family.</text>
</comment>
<feature type="domain" description="Phosphotyrosine protein phosphatase I" evidence="5">
    <location>
        <begin position="42"/>
        <end position="181"/>
    </location>
</feature>
<dbReference type="PANTHER" id="PTHR11717:SF7">
    <property type="entry name" value="LOW MOLECULAR WEIGHT PHOSPHOTYROSINE PROTEIN PHOSPHATASE"/>
    <property type="match status" value="1"/>
</dbReference>
<evidence type="ECO:0000259" key="5">
    <source>
        <dbReference type="SMART" id="SM00226"/>
    </source>
</evidence>
<dbReference type="SMART" id="SM00226">
    <property type="entry name" value="LMWPc"/>
    <property type="match status" value="1"/>
</dbReference>
<keyword evidence="4" id="KW-0904">Protein phosphatase</keyword>
<organism evidence="6 7">
    <name type="scientific">Massilia norwichensis</name>
    <dbReference type="NCBI Taxonomy" id="1442366"/>
    <lineage>
        <taxon>Bacteria</taxon>
        <taxon>Pseudomonadati</taxon>
        <taxon>Pseudomonadota</taxon>
        <taxon>Betaproteobacteria</taxon>
        <taxon>Burkholderiales</taxon>
        <taxon>Oxalobacteraceae</taxon>
        <taxon>Telluria group</taxon>
        <taxon>Massilia</taxon>
    </lineage>
</organism>
<dbReference type="InterPro" id="IPR017867">
    <property type="entry name" value="Tyr_phospatase_low_mol_wt"/>
</dbReference>
<reference evidence="6 7" key="1">
    <citation type="submission" date="2022-08" db="EMBL/GenBank/DDBJ databases">
        <title>Reclassification of Massilia species as members of the genera Telluria, Duganella, Pseudoduganella, Mokoshia gen. nov. and Zemynaea gen. nov. using orthogonal and non-orthogonal genome-based approaches.</title>
        <authorList>
            <person name="Bowman J.P."/>
        </authorList>
    </citation>
    <scope>NUCLEOTIDE SEQUENCE [LARGE SCALE GENOMIC DNA]</scope>
    <source>
        <strain evidence="6 7">LMG 28164</strain>
    </source>
</reference>
<name>A0ABT2A970_9BURK</name>
<evidence type="ECO:0000313" key="6">
    <source>
        <dbReference type="EMBL" id="MCS0590739.1"/>
    </source>
</evidence>
<accession>A0ABT2A970</accession>
<dbReference type="EMBL" id="JANUGX010000019">
    <property type="protein sequence ID" value="MCS0590739.1"/>
    <property type="molecule type" value="Genomic_DNA"/>
</dbReference>
<evidence type="ECO:0000313" key="7">
    <source>
        <dbReference type="Proteomes" id="UP001205560"/>
    </source>
</evidence>
<dbReference type="SUPFAM" id="SSF52788">
    <property type="entry name" value="Phosphotyrosine protein phosphatases I"/>
    <property type="match status" value="1"/>
</dbReference>
<sequence length="200" mass="22406">MKNWIDRRFGTWRGLVRLLLADAELATGRLRPFMLRNPASVRRVVFVCLGNICRSAYAHHIAADCGLPVASFGLSTCTGSASPAAAVAAAGRRQVDMTAHHALDWKDFKPQPGDLYMVMEVRQAHELRRRLGPRNDVDVCLLGMWCKPAMPHLHDPYTLSDDYFDTSFRRVEQAVRHLAAALPHLKRTDAAAYADDRKVV</sequence>
<dbReference type="Gene3D" id="3.40.50.2300">
    <property type="match status" value="1"/>
</dbReference>
<evidence type="ECO:0000256" key="2">
    <source>
        <dbReference type="ARBA" id="ARBA00013064"/>
    </source>
</evidence>
<dbReference type="RefSeq" id="WP_258846515.1">
    <property type="nucleotide sequence ID" value="NZ_JANUGX010000019.1"/>
</dbReference>
<gene>
    <name evidence="6" type="ORF">NX782_16215</name>
</gene>
<dbReference type="Pfam" id="PF01451">
    <property type="entry name" value="LMWPc"/>
    <property type="match status" value="1"/>
</dbReference>
<evidence type="ECO:0000256" key="1">
    <source>
        <dbReference type="ARBA" id="ARBA00011063"/>
    </source>
</evidence>
<evidence type="ECO:0000256" key="4">
    <source>
        <dbReference type="ARBA" id="ARBA00022912"/>
    </source>
</evidence>
<comment type="caution">
    <text evidence="6">The sequence shown here is derived from an EMBL/GenBank/DDBJ whole genome shotgun (WGS) entry which is preliminary data.</text>
</comment>
<evidence type="ECO:0000256" key="3">
    <source>
        <dbReference type="ARBA" id="ARBA00022801"/>
    </source>
</evidence>
<dbReference type="PRINTS" id="PR00719">
    <property type="entry name" value="LMWPTPASE"/>
</dbReference>
<keyword evidence="7" id="KW-1185">Reference proteome</keyword>
<dbReference type="InterPro" id="IPR036196">
    <property type="entry name" value="Ptyr_pPase_sf"/>
</dbReference>
<keyword evidence="3" id="KW-0378">Hydrolase</keyword>